<evidence type="ECO:0000259" key="13">
    <source>
        <dbReference type="PROSITE" id="PS50975"/>
    </source>
</evidence>
<dbReference type="STRING" id="383372.Rcas_0979"/>
<dbReference type="HOGENOM" id="CLU_000395_3_1_0"/>
<dbReference type="GO" id="GO:0005524">
    <property type="term" value="F:ATP binding"/>
    <property type="evidence" value="ECO:0007669"/>
    <property type="project" value="UniProtKB-UniRule"/>
</dbReference>
<dbReference type="InterPro" id="IPR011761">
    <property type="entry name" value="ATP-grasp"/>
</dbReference>
<evidence type="ECO:0000313" key="16">
    <source>
        <dbReference type="Proteomes" id="UP000000263"/>
    </source>
</evidence>
<dbReference type="Proteomes" id="UP000000263">
    <property type="component" value="Chromosome"/>
</dbReference>
<dbReference type="PROSITE" id="PS50968">
    <property type="entry name" value="BIOTINYL_LIPOYL"/>
    <property type="match status" value="1"/>
</dbReference>
<dbReference type="InterPro" id="IPR000089">
    <property type="entry name" value="Biotin_lipoyl"/>
</dbReference>
<evidence type="ECO:0000256" key="11">
    <source>
        <dbReference type="PROSITE-ProRule" id="PRU00409"/>
    </source>
</evidence>
<dbReference type="FunFam" id="2.40.50.100:FF:000003">
    <property type="entry name" value="Acetyl-CoA carboxylase biotin carboxyl carrier protein"/>
    <property type="match status" value="1"/>
</dbReference>
<dbReference type="KEGG" id="rca:Rcas_0979"/>
<dbReference type="EC" id="6.3.4.14" evidence="2"/>
<dbReference type="InterPro" id="IPR011764">
    <property type="entry name" value="Biotin_carboxylation_dom"/>
</dbReference>
<dbReference type="InterPro" id="IPR005482">
    <property type="entry name" value="Biotin_COase_C"/>
</dbReference>
<dbReference type="FunFam" id="3.30.1490.20:FF:000003">
    <property type="entry name" value="acetyl-CoA carboxylase isoform X1"/>
    <property type="match status" value="1"/>
</dbReference>
<gene>
    <name evidence="15" type="ordered locus">Rcas_0979</name>
</gene>
<keyword evidence="3" id="KW-0436">Ligase</keyword>
<dbReference type="NCBIfam" id="NF006367">
    <property type="entry name" value="PRK08591.1"/>
    <property type="match status" value="1"/>
</dbReference>
<keyword evidence="4 11" id="KW-0547">Nucleotide-binding</keyword>
<organism evidence="15 16">
    <name type="scientific">Roseiflexus castenholzii (strain DSM 13941 / HLO8)</name>
    <dbReference type="NCBI Taxonomy" id="383372"/>
    <lineage>
        <taxon>Bacteria</taxon>
        <taxon>Bacillati</taxon>
        <taxon>Chloroflexota</taxon>
        <taxon>Chloroflexia</taxon>
        <taxon>Chloroflexales</taxon>
        <taxon>Roseiflexineae</taxon>
        <taxon>Roseiflexaceae</taxon>
        <taxon>Roseiflexus</taxon>
    </lineage>
</organism>
<reference evidence="15 16" key="1">
    <citation type="submission" date="2007-08" db="EMBL/GenBank/DDBJ databases">
        <title>Complete sequence of Roseiflexus castenholzii DSM 13941.</title>
        <authorList>
            <consortium name="US DOE Joint Genome Institute"/>
            <person name="Copeland A."/>
            <person name="Lucas S."/>
            <person name="Lapidus A."/>
            <person name="Barry K."/>
            <person name="Glavina del Rio T."/>
            <person name="Dalin E."/>
            <person name="Tice H."/>
            <person name="Pitluck S."/>
            <person name="Thompson L.S."/>
            <person name="Brettin T."/>
            <person name="Bruce D."/>
            <person name="Detter J.C."/>
            <person name="Han C."/>
            <person name="Tapia R."/>
            <person name="Schmutz J."/>
            <person name="Larimer F."/>
            <person name="Land M."/>
            <person name="Hauser L."/>
            <person name="Kyrpides N."/>
            <person name="Mikhailova N."/>
            <person name="Bryant D.A."/>
            <person name="Hanada S."/>
            <person name="Tsukatani Y."/>
            <person name="Richardson P."/>
        </authorList>
    </citation>
    <scope>NUCLEOTIDE SEQUENCE [LARGE SCALE GENOMIC DNA]</scope>
    <source>
        <strain evidence="16">DSM 13941 / HLO8</strain>
    </source>
</reference>
<dbReference type="Pfam" id="PF00364">
    <property type="entry name" value="Biotin_lipoyl"/>
    <property type="match status" value="1"/>
</dbReference>
<dbReference type="OrthoDB" id="9807469at2"/>
<evidence type="ECO:0000256" key="9">
    <source>
        <dbReference type="ARBA" id="ARBA00065901"/>
    </source>
</evidence>
<dbReference type="GO" id="GO:0004075">
    <property type="term" value="F:biotin carboxylase activity"/>
    <property type="evidence" value="ECO:0007669"/>
    <property type="project" value="UniProtKB-EC"/>
</dbReference>
<dbReference type="InterPro" id="IPR005481">
    <property type="entry name" value="BC-like_N"/>
</dbReference>
<dbReference type="RefSeq" id="WP_012119521.1">
    <property type="nucleotide sequence ID" value="NC_009767.1"/>
</dbReference>
<dbReference type="SUPFAM" id="SSF51246">
    <property type="entry name" value="Rudiment single hybrid motif"/>
    <property type="match status" value="1"/>
</dbReference>
<keyword evidence="5 11" id="KW-0067">ATP-binding</keyword>
<evidence type="ECO:0000256" key="8">
    <source>
        <dbReference type="ARBA" id="ARBA00053351"/>
    </source>
</evidence>
<dbReference type="SUPFAM" id="SSF56059">
    <property type="entry name" value="Glutathione synthetase ATP-binding domain-like"/>
    <property type="match status" value="1"/>
</dbReference>
<dbReference type="CDD" id="cd06850">
    <property type="entry name" value="biotinyl_domain"/>
    <property type="match status" value="1"/>
</dbReference>
<protein>
    <recommendedName>
        <fullName evidence="10">Biotin-dependent 3-methylcrotonyl-coenzyme A carboxylase alpha1 subunit</fullName>
        <ecNumber evidence="2">6.3.4.14</ecNumber>
    </recommendedName>
</protein>
<dbReference type="InterPro" id="IPR005479">
    <property type="entry name" value="CPAse_ATP-bd"/>
</dbReference>
<feature type="domain" description="Lipoyl-binding" evidence="12">
    <location>
        <begin position="579"/>
        <end position="657"/>
    </location>
</feature>
<dbReference type="SUPFAM" id="SSF51230">
    <property type="entry name" value="Single hybrid motif"/>
    <property type="match status" value="1"/>
</dbReference>
<dbReference type="GO" id="GO:0046872">
    <property type="term" value="F:metal ion binding"/>
    <property type="evidence" value="ECO:0007669"/>
    <property type="project" value="InterPro"/>
</dbReference>
<dbReference type="PANTHER" id="PTHR18866:SF33">
    <property type="entry name" value="METHYLCROTONOYL-COA CARBOXYLASE SUBUNIT ALPHA, MITOCHONDRIAL-RELATED"/>
    <property type="match status" value="1"/>
</dbReference>
<keyword evidence="16" id="KW-1185">Reference proteome</keyword>
<accession>A7NHZ4</accession>
<comment type="function">
    <text evidence="8">Component of a biotin-dependent acyl-CoA carboxylase complex. This subunit catalyzes the ATP-dependent carboxylation of the biotin carried by the biotin carboxyl carrier (BCC) domain, resulting in the formation of carboxyl biotin. When associated with the beta1 subunit AccD1, is involved in branched amino-acid catabolism with methylcrotonyl coenzyme A as the substrate.</text>
</comment>
<proteinExistence type="predicted"/>
<dbReference type="PROSITE" id="PS50979">
    <property type="entry name" value="BC"/>
    <property type="match status" value="1"/>
</dbReference>
<dbReference type="SMART" id="SM00878">
    <property type="entry name" value="Biotin_carb_C"/>
    <property type="match status" value="1"/>
</dbReference>
<dbReference type="SUPFAM" id="SSF52440">
    <property type="entry name" value="PreATP-grasp domain"/>
    <property type="match status" value="1"/>
</dbReference>
<dbReference type="Gene3D" id="3.30.700.40">
    <property type="match status" value="1"/>
</dbReference>
<keyword evidence="6" id="KW-0809">Transit peptide</keyword>
<dbReference type="eggNOG" id="COG4770">
    <property type="taxonomic scope" value="Bacteria"/>
</dbReference>
<name>A7NHZ4_ROSCS</name>
<feature type="domain" description="Biotin carboxylation" evidence="14">
    <location>
        <begin position="1"/>
        <end position="444"/>
    </location>
</feature>
<evidence type="ECO:0000256" key="4">
    <source>
        <dbReference type="ARBA" id="ARBA00022741"/>
    </source>
</evidence>
<evidence type="ECO:0000256" key="2">
    <source>
        <dbReference type="ARBA" id="ARBA00013263"/>
    </source>
</evidence>
<dbReference type="Pfam" id="PF02786">
    <property type="entry name" value="CPSase_L_D2"/>
    <property type="match status" value="1"/>
</dbReference>
<dbReference type="InterPro" id="IPR048429">
    <property type="entry name" value="MCC_alpha_BT"/>
</dbReference>
<dbReference type="Gene3D" id="2.40.50.100">
    <property type="match status" value="1"/>
</dbReference>
<dbReference type="InterPro" id="IPR011053">
    <property type="entry name" value="Single_hybrid_motif"/>
</dbReference>
<dbReference type="Pfam" id="PF21139">
    <property type="entry name" value="BT_MCC_alpha"/>
    <property type="match status" value="1"/>
</dbReference>
<dbReference type="InterPro" id="IPR016185">
    <property type="entry name" value="PreATP-grasp_dom_sf"/>
</dbReference>
<evidence type="ECO:0000256" key="7">
    <source>
        <dbReference type="ARBA" id="ARBA00023267"/>
    </source>
</evidence>
<dbReference type="PANTHER" id="PTHR18866">
    <property type="entry name" value="CARBOXYLASE:PYRUVATE/ACETYL-COA/PROPIONYL-COA CARBOXYLASE"/>
    <property type="match status" value="1"/>
</dbReference>
<dbReference type="PROSITE" id="PS00866">
    <property type="entry name" value="CPSASE_1"/>
    <property type="match status" value="1"/>
</dbReference>
<evidence type="ECO:0000259" key="14">
    <source>
        <dbReference type="PROSITE" id="PS50979"/>
    </source>
</evidence>
<dbReference type="PROSITE" id="PS00867">
    <property type="entry name" value="CPSASE_2"/>
    <property type="match status" value="1"/>
</dbReference>
<dbReference type="Pfam" id="PF00289">
    <property type="entry name" value="Biotin_carb_N"/>
    <property type="match status" value="1"/>
</dbReference>
<dbReference type="InterPro" id="IPR050856">
    <property type="entry name" value="Biotin_carboxylase_complex"/>
</dbReference>
<evidence type="ECO:0000256" key="1">
    <source>
        <dbReference type="ARBA" id="ARBA00001953"/>
    </source>
</evidence>
<feature type="domain" description="ATP-grasp" evidence="13">
    <location>
        <begin position="120"/>
        <end position="318"/>
    </location>
</feature>
<evidence type="ECO:0000259" key="12">
    <source>
        <dbReference type="PROSITE" id="PS50968"/>
    </source>
</evidence>
<comment type="cofactor">
    <cofactor evidence="1">
        <name>biotin</name>
        <dbReference type="ChEBI" id="CHEBI:57586"/>
    </cofactor>
</comment>
<dbReference type="Pfam" id="PF02785">
    <property type="entry name" value="Biotin_carb_C"/>
    <property type="match status" value="1"/>
</dbReference>
<dbReference type="Gene3D" id="3.30.470.20">
    <property type="entry name" value="ATP-grasp fold, B domain"/>
    <property type="match status" value="1"/>
</dbReference>
<dbReference type="PROSITE" id="PS50975">
    <property type="entry name" value="ATP_GRASP"/>
    <property type="match status" value="1"/>
</dbReference>
<evidence type="ECO:0000256" key="3">
    <source>
        <dbReference type="ARBA" id="ARBA00022598"/>
    </source>
</evidence>
<evidence type="ECO:0000256" key="10">
    <source>
        <dbReference type="ARBA" id="ARBA00074050"/>
    </source>
</evidence>
<keyword evidence="7" id="KW-0092">Biotin</keyword>
<evidence type="ECO:0000313" key="15">
    <source>
        <dbReference type="EMBL" id="ABU57091.1"/>
    </source>
</evidence>
<comment type="subunit">
    <text evidence="9">The biotin-dependent acyl-CoA carboxylase complex is composed of AccA1, which contains the biotin carboxylase (BC) and biotin carboxyl carrier protein (BCCP) domains, and AccD1, which contains the carboxyl transferase (CT) domain. The AccA1/AccD1 complex forms a dodecamer.</text>
</comment>
<dbReference type="EMBL" id="CP000804">
    <property type="protein sequence ID" value="ABU57091.1"/>
    <property type="molecule type" value="Genomic_DNA"/>
</dbReference>
<dbReference type="AlphaFoldDB" id="A7NHZ4"/>
<sequence length="659" mass="71406">MFARLLIANRGEIAVRIIRACHALGIAAIAVYSEADRRALHVRLADEALPIGPAPASESYLRIEAIIEAALRSGAQAIHPGYGFLAERATFARACRDAGLTFVGPPPEAIEALGDKIAARRLALAAGVPIAPGYHGADQSDETLAREAERIGFPLLIKASAGGGGRGMRIVQRADDLPAAVESARREARAAFGDDTIFLEKLLARPRHIEVQILADSHGNYVYLFERECSIQRRHQKIVEESPSPVLTARQREMIGEAAVRLARAAGYVNAGTAEFLYDETDGSFAFLEVNTRLQVEHPVTEAVTGIDLVQLQIAIAGGARLPFRQDDVQQRGHAIEVRLCAEDPVTFLPTGGRLTRFDLPGDIRCDTGVETGDEVTLYYDSLLAKLIVHADDRAAAIARLRAALDACAVEGVTTNLPLLRAIVAHPAFIAGETTTDFLTTHTIPQHLPVPAPIPDEALLAASVADVQLLAHGRAATRDPWSALGPWRMLRADMPLHYRDGENERSVRITEDTGEWRVEIDGRVYVTGVLEAHPDRLTLRMADGRIERFAMARDGEAQVVEWRGQRFHLVRATLEIGRLGSAGHSHSRAGLEAPMPGTIARILVREGDRVAAHQPLVVLEAMKMEHIVAAPHDGIVLRLPYAIGALVAKGATLVELEEG</sequence>
<evidence type="ECO:0000256" key="6">
    <source>
        <dbReference type="ARBA" id="ARBA00022946"/>
    </source>
</evidence>
<dbReference type="FunFam" id="3.40.50.20:FF:000010">
    <property type="entry name" value="Propionyl-CoA carboxylase subunit alpha"/>
    <property type="match status" value="1"/>
</dbReference>
<dbReference type="InterPro" id="IPR011054">
    <property type="entry name" value="Rudment_hybrid_motif"/>
</dbReference>
<evidence type="ECO:0000256" key="5">
    <source>
        <dbReference type="ARBA" id="ARBA00022840"/>
    </source>
</evidence>
<dbReference type="FunFam" id="3.30.470.20:FF:000028">
    <property type="entry name" value="Methylcrotonoyl-CoA carboxylase subunit alpha, mitochondrial"/>
    <property type="match status" value="1"/>
</dbReference>